<comment type="subcellular location">
    <subcellularLocation>
        <location evidence="1">Nucleus</location>
    </subcellularLocation>
</comment>
<dbReference type="PROSITE" id="PS51294">
    <property type="entry name" value="HTH_MYB"/>
    <property type="match status" value="2"/>
</dbReference>
<gene>
    <name evidence="9" type="primary">myb15</name>
    <name evidence="9" type="ORF">VOLCADRAFT_70514</name>
</gene>
<dbReference type="Proteomes" id="UP000001058">
    <property type="component" value="Unassembled WGS sequence"/>
</dbReference>
<feature type="domain" description="HTH myb-type" evidence="8">
    <location>
        <begin position="1"/>
        <end position="42"/>
    </location>
</feature>
<proteinExistence type="predicted"/>
<evidence type="ECO:0000256" key="1">
    <source>
        <dbReference type="ARBA" id="ARBA00004123"/>
    </source>
</evidence>
<dbReference type="PANTHER" id="PTHR47997">
    <property type="entry name" value="MYB DOMAIN PROTEIN 55"/>
    <property type="match status" value="1"/>
</dbReference>
<dbReference type="GeneID" id="9626094"/>
<protein>
    <submittedName>
        <fullName evidence="9">Transcription factor Myb15</fullName>
    </submittedName>
</protein>
<dbReference type="EMBL" id="GL378450">
    <property type="protein sequence ID" value="EFJ39739.1"/>
    <property type="molecule type" value="Genomic_DNA"/>
</dbReference>
<evidence type="ECO:0000313" key="10">
    <source>
        <dbReference type="Proteomes" id="UP000001058"/>
    </source>
</evidence>
<feature type="domain" description="Myb-like" evidence="7">
    <location>
        <begin position="43"/>
        <end position="93"/>
    </location>
</feature>
<dbReference type="GO" id="GO:0003677">
    <property type="term" value="F:DNA binding"/>
    <property type="evidence" value="ECO:0007669"/>
    <property type="project" value="UniProtKB-KW"/>
</dbReference>
<dbReference type="KEGG" id="vcn:VOLCADRAFT_70514"/>
<organism evidence="10">
    <name type="scientific">Volvox carteri f. nagariensis</name>
    <dbReference type="NCBI Taxonomy" id="3068"/>
    <lineage>
        <taxon>Eukaryota</taxon>
        <taxon>Viridiplantae</taxon>
        <taxon>Chlorophyta</taxon>
        <taxon>core chlorophytes</taxon>
        <taxon>Chlorophyceae</taxon>
        <taxon>CS clade</taxon>
        <taxon>Chlamydomonadales</taxon>
        <taxon>Volvocaceae</taxon>
        <taxon>Volvox</taxon>
    </lineage>
</organism>
<dbReference type="InterPro" id="IPR051953">
    <property type="entry name" value="Plant_SW-associated_TFs"/>
</dbReference>
<feature type="domain" description="Myb-like" evidence="7">
    <location>
        <begin position="1"/>
        <end position="42"/>
    </location>
</feature>
<evidence type="ECO:0000313" key="9">
    <source>
        <dbReference type="EMBL" id="EFJ39739.1"/>
    </source>
</evidence>
<keyword evidence="4" id="KW-0238">DNA-binding</keyword>
<dbReference type="RefSeq" id="XP_002959202.1">
    <property type="nucleotide sequence ID" value="XM_002959156.1"/>
</dbReference>
<dbReference type="SUPFAM" id="SSF46689">
    <property type="entry name" value="Homeodomain-like"/>
    <property type="match status" value="1"/>
</dbReference>
<keyword evidence="10" id="KW-1185">Reference proteome</keyword>
<accession>D8UKL1</accession>
<dbReference type="AlphaFoldDB" id="D8UKL1"/>
<dbReference type="InterPro" id="IPR009057">
    <property type="entry name" value="Homeodomain-like_sf"/>
</dbReference>
<feature type="domain" description="HTH myb-type" evidence="8">
    <location>
        <begin position="43"/>
        <end position="97"/>
    </location>
</feature>
<evidence type="ECO:0000256" key="2">
    <source>
        <dbReference type="ARBA" id="ARBA00022737"/>
    </source>
</evidence>
<keyword evidence="3" id="KW-0805">Transcription regulation</keyword>
<evidence type="ECO:0000256" key="3">
    <source>
        <dbReference type="ARBA" id="ARBA00023015"/>
    </source>
</evidence>
<dbReference type="GO" id="GO:0005634">
    <property type="term" value="C:nucleus"/>
    <property type="evidence" value="ECO:0007669"/>
    <property type="project" value="UniProtKB-SubCell"/>
</dbReference>
<dbReference type="PANTHER" id="PTHR47997:SF11">
    <property type="entry name" value="TRANSCRIPTION FACTOR LAF1"/>
    <property type="match status" value="1"/>
</dbReference>
<dbReference type="Pfam" id="PF00249">
    <property type="entry name" value="Myb_DNA-binding"/>
    <property type="match status" value="2"/>
</dbReference>
<name>D8UKL1_VOLCA</name>
<evidence type="ECO:0000256" key="5">
    <source>
        <dbReference type="ARBA" id="ARBA00023163"/>
    </source>
</evidence>
<keyword evidence="6" id="KW-0539">Nucleus</keyword>
<dbReference type="InterPro" id="IPR017930">
    <property type="entry name" value="Myb_dom"/>
</dbReference>
<dbReference type="CDD" id="cd00167">
    <property type="entry name" value="SANT"/>
    <property type="match status" value="2"/>
</dbReference>
<evidence type="ECO:0000259" key="7">
    <source>
        <dbReference type="PROSITE" id="PS50090"/>
    </source>
</evidence>
<dbReference type="InParanoid" id="D8UKL1"/>
<evidence type="ECO:0000259" key="8">
    <source>
        <dbReference type="PROSITE" id="PS51294"/>
    </source>
</evidence>
<dbReference type="PROSITE" id="PS50090">
    <property type="entry name" value="MYB_LIKE"/>
    <property type="match status" value="2"/>
</dbReference>
<evidence type="ECO:0000256" key="6">
    <source>
        <dbReference type="ARBA" id="ARBA00023242"/>
    </source>
</evidence>
<reference evidence="9 10" key="1">
    <citation type="journal article" date="2010" name="Science">
        <title>Genomic analysis of organismal complexity in the multicellular green alga Volvox carteri.</title>
        <authorList>
            <person name="Prochnik S.E."/>
            <person name="Umen J."/>
            <person name="Nedelcu A.M."/>
            <person name="Hallmann A."/>
            <person name="Miller S.M."/>
            <person name="Nishii I."/>
            <person name="Ferris P."/>
            <person name="Kuo A."/>
            <person name="Mitros T."/>
            <person name="Fritz-Laylin L.K."/>
            <person name="Hellsten U."/>
            <person name="Chapman J."/>
            <person name="Simakov O."/>
            <person name="Rensing S.A."/>
            <person name="Terry A."/>
            <person name="Pangilinan J."/>
            <person name="Kapitonov V."/>
            <person name="Jurka J."/>
            <person name="Salamov A."/>
            <person name="Shapiro H."/>
            <person name="Schmutz J."/>
            <person name="Grimwood J."/>
            <person name="Lindquist E."/>
            <person name="Lucas S."/>
            <person name="Grigoriev I.V."/>
            <person name="Schmitt R."/>
            <person name="Kirk D."/>
            <person name="Rokhsar D.S."/>
        </authorList>
    </citation>
    <scope>NUCLEOTIDE SEQUENCE [LARGE SCALE GENOMIC DNA]</scope>
    <source>
        <strain evidence="10">f. Nagariensis / Eve</strain>
    </source>
</reference>
<dbReference type="FunCoup" id="D8UKL1">
    <property type="interactions" value="4"/>
</dbReference>
<dbReference type="OrthoDB" id="2143914at2759"/>
<keyword evidence="5" id="KW-0804">Transcription</keyword>
<keyword evidence="2" id="KW-0677">Repeat</keyword>
<dbReference type="Gene3D" id="1.10.10.60">
    <property type="entry name" value="Homeodomain-like"/>
    <property type="match status" value="2"/>
</dbReference>
<sequence length="99" mass="11407">MQEDEQLRSLVETHGANKWTEIAAGLPGRTGKSCRLRWVNQLRGDLLTSAFTPAEDQKIVEMQATYGNKWSAIARELPGRTDNMVKNRWNSYLKRRVEM</sequence>
<evidence type="ECO:0000256" key="4">
    <source>
        <dbReference type="ARBA" id="ARBA00023125"/>
    </source>
</evidence>
<dbReference type="SMART" id="SM00717">
    <property type="entry name" value="SANT"/>
    <property type="match status" value="2"/>
</dbReference>
<dbReference type="InterPro" id="IPR001005">
    <property type="entry name" value="SANT/Myb"/>
</dbReference>
<dbReference type="eggNOG" id="KOG0048">
    <property type="taxonomic scope" value="Eukaryota"/>
</dbReference>
<feature type="non-terminal residue" evidence="9">
    <location>
        <position position="99"/>
    </location>
</feature>
<dbReference type="STRING" id="3068.D8UKL1"/>